<feature type="binding site" evidence="3">
    <location>
        <position position="384"/>
    </location>
    <ligand>
        <name>Zn(2+)</name>
        <dbReference type="ChEBI" id="CHEBI:29105"/>
        <label>2</label>
    </ligand>
</feature>
<sequence length="413" mass="46248">MHETKMKPTINITRLQSTFDVSSSIGTTEKGGLTRLALTKEDVKIRDVFVEWLEEAGLAVKIDDLGNIYGRREGKKKEAGAVMIGSHLDTLPKGGRFDGILGVLSSLEVIRTLNDLNIETDRPIEIVNFTNEEGERFTPPMQGSGVITGNYDKEIIYKLKDKDGISFEQSLIDSGYLGDIKNRSSNVDYFIETHIEQGPFLEENQKDIGIVQGVKGTKRHRVQIKGKSSHSAFPNSHRKEALLAASEIVLTIDEVAKQFEDLSTSIGVFDVTPSVESITTEFVEFTFDARHIDNAIKDQAIRLIKEKINEVSIKRKVEIDFEETWDANGTYFSKEIMKSIEEAVESNGYSHQYITAPALHDAKFMTDITKTAMIFCPSKDGLSHCEEEYTSIEDIEKVTNVLLRTVISLANQN</sequence>
<feature type="domain" description="Peptidase M20 dimerisation" evidence="4">
    <location>
        <begin position="213"/>
        <end position="312"/>
    </location>
</feature>
<keyword evidence="3" id="KW-0479">Metal-binding</keyword>
<dbReference type="InterPro" id="IPR011650">
    <property type="entry name" value="Peptidase_M20_dimer"/>
</dbReference>
<feature type="binding site" evidence="3">
    <location>
        <position position="87"/>
    </location>
    <ligand>
        <name>Zn(2+)</name>
        <dbReference type="ChEBI" id="CHEBI:29105"/>
        <label>1</label>
    </ligand>
</feature>
<dbReference type="Proteomes" id="UP000698173">
    <property type="component" value="Unassembled WGS sequence"/>
</dbReference>
<dbReference type="AlphaFoldDB" id="A0A921KBU6"/>
<dbReference type="GO" id="GO:0016813">
    <property type="term" value="F:hydrolase activity, acting on carbon-nitrogen (but not peptide) bonds, in linear amidines"/>
    <property type="evidence" value="ECO:0007669"/>
    <property type="project" value="InterPro"/>
</dbReference>
<keyword evidence="3" id="KW-0862">Zinc</keyword>
<reference evidence="5" key="1">
    <citation type="journal article" date="2021" name="PeerJ">
        <title>Extensive microbial diversity within the chicken gut microbiome revealed by metagenomics and culture.</title>
        <authorList>
            <person name="Gilroy R."/>
            <person name="Ravi A."/>
            <person name="Getino M."/>
            <person name="Pursley I."/>
            <person name="Horton D.L."/>
            <person name="Alikhan N.F."/>
            <person name="Baker D."/>
            <person name="Gharbi K."/>
            <person name="Hall N."/>
            <person name="Watson M."/>
            <person name="Adriaenssens E.M."/>
            <person name="Foster-Nyarko E."/>
            <person name="Jarju S."/>
            <person name="Secka A."/>
            <person name="Antonio M."/>
            <person name="Oren A."/>
            <person name="Chaudhuri R.R."/>
            <person name="La Ragione R."/>
            <person name="Hildebrand F."/>
            <person name="Pallen M.J."/>
        </authorList>
    </citation>
    <scope>NUCLEOTIDE SEQUENCE</scope>
    <source>
        <strain evidence="5">CHK171-7178</strain>
    </source>
</reference>
<dbReference type="GO" id="GO:0046872">
    <property type="term" value="F:metal ion binding"/>
    <property type="evidence" value="ECO:0007669"/>
    <property type="project" value="UniProtKB-KW"/>
</dbReference>
<evidence type="ECO:0000313" key="6">
    <source>
        <dbReference type="Proteomes" id="UP000698173"/>
    </source>
</evidence>
<dbReference type="NCBIfam" id="NF006771">
    <property type="entry name" value="PRK09290.1-5"/>
    <property type="match status" value="1"/>
</dbReference>
<dbReference type="InterPro" id="IPR002933">
    <property type="entry name" value="Peptidase_M20"/>
</dbReference>
<comment type="cofactor">
    <cofactor evidence="3">
        <name>Zn(2+)</name>
        <dbReference type="ChEBI" id="CHEBI:29105"/>
    </cofactor>
    <text evidence="3">Binds 2 Zn(2+) ions per subunit.</text>
</comment>
<dbReference type="SUPFAM" id="SSF53187">
    <property type="entry name" value="Zn-dependent exopeptidases"/>
    <property type="match status" value="1"/>
</dbReference>
<accession>A0A921KBU6</accession>
<feature type="binding site" evidence="3">
    <location>
        <position position="98"/>
    </location>
    <ligand>
        <name>Zn(2+)</name>
        <dbReference type="ChEBI" id="CHEBI:29105"/>
        <label>2</label>
    </ligand>
</feature>
<dbReference type="PIRSF" id="PIRSF001235">
    <property type="entry name" value="Amidase_carbamoylase"/>
    <property type="match status" value="1"/>
</dbReference>
<dbReference type="PANTHER" id="PTHR32494">
    <property type="entry name" value="ALLANTOATE DEIMINASE-RELATED"/>
    <property type="match status" value="1"/>
</dbReference>
<dbReference type="Pfam" id="PF07687">
    <property type="entry name" value="M20_dimer"/>
    <property type="match status" value="1"/>
</dbReference>
<feature type="binding site" evidence="3">
    <location>
        <position position="98"/>
    </location>
    <ligand>
        <name>Zn(2+)</name>
        <dbReference type="ChEBI" id="CHEBI:29105"/>
        <label>1</label>
    </ligand>
</feature>
<proteinExistence type="inferred from homology"/>
<dbReference type="NCBIfam" id="TIGR01879">
    <property type="entry name" value="hydantase"/>
    <property type="match status" value="1"/>
</dbReference>
<dbReference type="Gene3D" id="3.40.630.10">
    <property type="entry name" value="Zn peptidases"/>
    <property type="match status" value="1"/>
</dbReference>
<evidence type="ECO:0000259" key="4">
    <source>
        <dbReference type="Pfam" id="PF07687"/>
    </source>
</evidence>
<comment type="similarity">
    <text evidence="1">Belongs to the peptidase M20 family.</text>
</comment>
<dbReference type="EMBL" id="DYWT01000006">
    <property type="protein sequence ID" value="HJF30223.1"/>
    <property type="molecule type" value="Genomic_DNA"/>
</dbReference>
<dbReference type="CDD" id="cd03884">
    <property type="entry name" value="M20_bAS"/>
    <property type="match status" value="1"/>
</dbReference>
<keyword evidence="2 5" id="KW-0378">Hydrolase</keyword>
<dbReference type="InterPro" id="IPR010158">
    <property type="entry name" value="Amidase_Cbmase"/>
</dbReference>
<dbReference type="SUPFAM" id="SSF55031">
    <property type="entry name" value="Bacterial exopeptidase dimerisation domain"/>
    <property type="match status" value="1"/>
</dbReference>
<protein>
    <submittedName>
        <fullName evidence="5">Zn-dependent hydrolase</fullName>
    </submittedName>
</protein>
<reference evidence="5" key="2">
    <citation type="submission" date="2021-09" db="EMBL/GenBank/DDBJ databases">
        <authorList>
            <person name="Gilroy R."/>
        </authorList>
    </citation>
    <scope>NUCLEOTIDE SEQUENCE</scope>
    <source>
        <strain evidence="5">CHK171-7178</strain>
    </source>
</reference>
<comment type="caution">
    <text evidence="5">The sequence shown here is derived from an EMBL/GenBank/DDBJ whole genome shotgun (WGS) entry which is preliminary data.</text>
</comment>
<dbReference type="PANTHER" id="PTHR32494:SF5">
    <property type="entry name" value="ALLANTOATE AMIDOHYDROLASE"/>
    <property type="match status" value="1"/>
</dbReference>
<organism evidence="5 6">
    <name type="scientific">Sporosarcina psychrophila</name>
    <name type="common">Bacillus psychrophilus</name>
    <dbReference type="NCBI Taxonomy" id="1476"/>
    <lineage>
        <taxon>Bacteria</taxon>
        <taxon>Bacillati</taxon>
        <taxon>Bacillota</taxon>
        <taxon>Bacilli</taxon>
        <taxon>Bacillales</taxon>
        <taxon>Caryophanaceae</taxon>
        <taxon>Sporosarcina</taxon>
    </lineage>
</organism>
<evidence type="ECO:0000313" key="5">
    <source>
        <dbReference type="EMBL" id="HJF30223.1"/>
    </source>
</evidence>
<gene>
    <name evidence="5" type="ORF">K8V56_00360</name>
</gene>
<evidence type="ECO:0000256" key="1">
    <source>
        <dbReference type="ARBA" id="ARBA00006153"/>
    </source>
</evidence>
<feature type="binding site" evidence="3">
    <location>
        <position position="133"/>
    </location>
    <ligand>
        <name>Zn(2+)</name>
        <dbReference type="ChEBI" id="CHEBI:29105"/>
        <label>2</label>
    </ligand>
</feature>
<evidence type="ECO:0000256" key="3">
    <source>
        <dbReference type="PIRSR" id="PIRSR001235-1"/>
    </source>
</evidence>
<feature type="binding site" evidence="3">
    <location>
        <position position="194"/>
    </location>
    <ligand>
        <name>Zn(2+)</name>
        <dbReference type="ChEBI" id="CHEBI:29105"/>
        <label>1</label>
    </ligand>
</feature>
<dbReference type="Gene3D" id="3.30.70.360">
    <property type="match status" value="1"/>
</dbReference>
<dbReference type="InterPro" id="IPR036264">
    <property type="entry name" value="Bact_exopeptidase_dim_dom"/>
</dbReference>
<dbReference type="Pfam" id="PF01546">
    <property type="entry name" value="Peptidase_M20"/>
    <property type="match status" value="1"/>
</dbReference>
<name>A0A921KBU6_SPOPS</name>
<evidence type="ECO:0000256" key="2">
    <source>
        <dbReference type="ARBA" id="ARBA00022801"/>
    </source>
</evidence>